<evidence type="ECO:0000313" key="2">
    <source>
        <dbReference type="Proteomes" id="UP000435985"/>
    </source>
</evidence>
<comment type="caution">
    <text evidence="1">The sequence shown here is derived from an EMBL/GenBank/DDBJ whole genome shotgun (WGS) entry which is preliminary data.</text>
</comment>
<proteinExistence type="predicted"/>
<feature type="non-terminal residue" evidence="1">
    <location>
        <position position="1"/>
    </location>
</feature>
<dbReference type="EMBL" id="VWFO01000121">
    <property type="protein sequence ID" value="KAA4660145.1"/>
    <property type="molecule type" value="Genomic_DNA"/>
</dbReference>
<evidence type="ECO:0000313" key="1">
    <source>
        <dbReference type="EMBL" id="KAA4660145.1"/>
    </source>
</evidence>
<dbReference type="Proteomes" id="UP000435985">
    <property type="component" value="Unassembled WGS sequence"/>
</dbReference>
<protein>
    <submittedName>
        <fullName evidence="1">Uncharacterized protein</fullName>
    </submittedName>
</protein>
<name>A0A642C571_BACOV</name>
<sequence length="59" mass="6473">SNYKLTGSGTLSLTGTGQIYDPMLRYVGSGDVAYVQFYFSGDYIQNFPDGYFKVSIAAQ</sequence>
<accession>A0A642C571</accession>
<gene>
    <name evidence="1" type="ORF">F3B98_27410</name>
</gene>
<reference evidence="1 2" key="1">
    <citation type="journal article" date="2019" name="Nat. Med.">
        <title>A library of human gut bacterial isolates paired with longitudinal multiomics data enables mechanistic microbiome research.</title>
        <authorList>
            <person name="Poyet M."/>
            <person name="Groussin M."/>
            <person name="Gibbons S.M."/>
            <person name="Avila-Pacheco J."/>
            <person name="Jiang X."/>
            <person name="Kearney S.M."/>
            <person name="Perrotta A.R."/>
            <person name="Berdy B."/>
            <person name="Zhao S."/>
            <person name="Lieberman T.D."/>
            <person name="Swanson P.K."/>
            <person name="Smith M."/>
            <person name="Roesemann S."/>
            <person name="Alexander J.E."/>
            <person name="Rich S.A."/>
            <person name="Livny J."/>
            <person name="Vlamakis H."/>
            <person name="Clish C."/>
            <person name="Bullock K."/>
            <person name="Deik A."/>
            <person name="Scott J."/>
            <person name="Pierce K.A."/>
            <person name="Xavier R.J."/>
            <person name="Alm E.J."/>
        </authorList>
    </citation>
    <scope>NUCLEOTIDE SEQUENCE [LARGE SCALE GENOMIC DNA]</scope>
    <source>
        <strain evidence="1 2">BIOML-A14</strain>
    </source>
</reference>
<organism evidence="1 2">
    <name type="scientific">Bacteroides ovatus</name>
    <dbReference type="NCBI Taxonomy" id="28116"/>
    <lineage>
        <taxon>Bacteria</taxon>
        <taxon>Pseudomonadati</taxon>
        <taxon>Bacteroidota</taxon>
        <taxon>Bacteroidia</taxon>
        <taxon>Bacteroidales</taxon>
        <taxon>Bacteroidaceae</taxon>
        <taxon>Bacteroides</taxon>
    </lineage>
</organism>
<dbReference type="AlphaFoldDB" id="A0A642C571"/>